<accession>A0A7W6G7B5</accession>
<dbReference type="EMBL" id="JACIDX010000012">
    <property type="protein sequence ID" value="MBB3956156.1"/>
    <property type="molecule type" value="Genomic_DNA"/>
</dbReference>
<dbReference type="Proteomes" id="UP000548867">
    <property type="component" value="Unassembled WGS sequence"/>
</dbReference>
<dbReference type="RefSeq" id="WP_183627080.1">
    <property type="nucleotide sequence ID" value="NZ_JACIDX010000012.1"/>
</dbReference>
<gene>
    <name evidence="1" type="ORF">GGR38_003114</name>
</gene>
<sequence length="354" mass="38615">MTAQNPIMEIAHIHDTLEWQARHCDQNSAPITARVLRGMAGLLTGPSLVGARMRNWPGLSLEDAMPLRLAGGLHHLWLSGAEPALGPVYRGEVEDAGAIVAQVVARHDAALLPWFDGPPQTNEAGRSAGIMAGLLWLSGRVGSRFEMNEIGCSAGANTMMDRYAYDLGGVRVGPESSPVLIRPEWRGPPPPLGRVEITHIEGCDRAPIDLSDTAAALRLRAYVWAENHERMARLDGVIALARELAPTLTQADAADWVDQRLAAPQEVGVCRVLYHSIVWQYLGDERRARITAAMEAAGALATPDRPLAWVMLETNRATFRHELRVRYWPGGEEPALLGAAHAHGAWVEWFNPCG</sequence>
<reference evidence="1 2" key="1">
    <citation type="submission" date="2020-08" db="EMBL/GenBank/DDBJ databases">
        <title>Genomic Encyclopedia of Type Strains, Phase IV (KMG-IV): sequencing the most valuable type-strain genomes for metagenomic binning, comparative biology and taxonomic classification.</title>
        <authorList>
            <person name="Goeker M."/>
        </authorList>
    </citation>
    <scope>NUCLEOTIDE SEQUENCE [LARGE SCALE GENOMIC DNA]</scope>
    <source>
        <strain evidence="1 2">DSM 27057</strain>
    </source>
</reference>
<dbReference type="Pfam" id="PF10094">
    <property type="entry name" value="DUF2332"/>
    <property type="match status" value="1"/>
</dbReference>
<comment type="caution">
    <text evidence="1">The sequence shown here is derived from an EMBL/GenBank/DDBJ whole genome shotgun (WGS) entry which is preliminary data.</text>
</comment>
<protein>
    <recommendedName>
        <fullName evidence="3">DUF2332 domain-containing protein</fullName>
    </recommendedName>
</protein>
<proteinExistence type="predicted"/>
<evidence type="ECO:0000313" key="2">
    <source>
        <dbReference type="Proteomes" id="UP000548867"/>
    </source>
</evidence>
<name>A0A7W6G7B5_9SPHN</name>
<dbReference type="InterPro" id="IPR011200">
    <property type="entry name" value="UCP012608"/>
</dbReference>
<keyword evidence="2" id="KW-1185">Reference proteome</keyword>
<evidence type="ECO:0008006" key="3">
    <source>
        <dbReference type="Google" id="ProtNLM"/>
    </source>
</evidence>
<dbReference type="PIRSF" id="PIRSF012608">
    <property type="entry name" value="UCP012608"/>
    <property type="match status" value="1"/>
</dbReference>
<dbReference type="AlphaFoldDB" id="A0A7W6G7B5"/>
<evidence type="ECO:0000313" key="1">
    <source>
        <dbReference type="EMBL" id="MBB3956156.1"/>
    </source>
</evidence>
<organism evidence="1 2">
    <name type="scientific">Novosphingobium sediminicola</name>
    <dbReference type="NCBI Taxonomy" id="563162"/>
    <lineage>
        <taxon>Bacteria</taxon>
        <taxon>Pseudomonadati</taxon>
        <taxon>Pseudomonadota</taxon>
        <taxon>Alphaproteobacteria</taxon>
        <taxon>Sphingomonadales</taxon>
        <taxon>Sphingomonadaceae</taxon>
        <taxon>Novosphingobium</taxon>
    </lineage>
</organism>